<sequence length="313" mass="36125">MLPYFPFGNEFDHRMGTALLRPDETLVEVDEHYPTEIARKRALLTQDHRYYFQARPGTEQAQWDVLERLLTEAATHYPDHFSLTQNGPDWHWQNHLLNEDQHFTFGQPDTLPLAPLDWVGRQVQEDLLILSAEEGAALVAGQLCFPNGWCLDDKFGQTFLGIHKPAPDAVQPTLQAAQKLLERIPTHRPVWRASWNFKITDQLDLSTRYSASYNDDLSQRAPDMAADTIGDQLFIRIERQTFTKLPRSGAILFGIHTYQNLLAHEAFRYDRARRMLNTLRTTPRDMLTYKAIAPFERPLLEFLEQQVANGIGL</sequence>
<organism evidence="1 2">
    <name type="scientific">Spirosoma sordidisoli</name>
    <dbReference type="NCBI Taxonomy" id="2502893"/>
    <lineage>
        <taxon>Bacteria</taxon>
        <taxon>Pseudomonadati</taxon>
        <taxon>Bacteroidota</taxon>
        <taxon>Cytophagia</taxon>
        <taxon>Cytophagales</taxon>
        <taxon>Cytophagaceae</taxon>
        <taxon>Spirosoma</taxon>
    </lineage>
</organism>
<dbReference type="Proteomes" id="UP000290407">
    <property type="component" value="Unassembled WGS sequence"/>
</dbReference>
<comment type="caution">
    <text evidence="1">The sequence shown here is derived from an EMBL/GenBank/DDBJ whole genome shotgun (WGS) entry which is preliminary data.</text>
</comment>
<gene>
    <name evidence="1" type="ORF">EQG79_06495</name>
</gene>
<evidence type="ECO:0000313" key="2">
    <source>
        <dbReference type="Proteomes" id="UP000290407"/>
    </source>
</evidence>
<evidence type="ECO:0000313" key="1">
    <source>
        <dbReference type="EMBL" id="RYC71772.1"/>
    </source>
</evidence>
<dbReference type="InterPro" id="IPR021848">
    <property type="entry name" value="HODM_asu-like"/>
</dbReference>
<reference evidence="1 2" key="1">
    <citation type="submission" date="2019-01" db="EMBL/GenBank/DDBJ databases">
        <title>Spirosoma flava sp. nov., a propanil-degrading bacterium isolated from herbicide-contaminated soil.</title>
        <authorList>
            <person name="Zhang L."/>
            <person name="Jiang J.-D."/>
        </authorList>
    </citation>
    <scope>NUCLEOTIDE SEQUENCE [LARGE SCALE GENOMIC DNA]</scope>
    <source>
        <strain evidence="1 2">TY50</strain>
    </source>
</reference>
<dbReference type="Pfam" id="PF11927">
    <property type="entry name" value="HODM_asu-like"/>
    <property type="match status" value="1"/>
</dbReference>
<proteinExistence type="predicted"/>
<dbReference type="RefSeq" id="WP_129600754.1">
    <property type="nucleotide sequence ID" value="NZ_SBLB01000001.1"/>
</dbReference>
<keyword evidence="2" id="KW-1185">Reference proteome</keyword>
<name>A0A4Q2URV6_9BACT</name>
<dbReference type="AlphaFoldDB" id="A0A4Q2URV6"/>
<accession>A0A4Q2URV6</accession>
<protein>
    <submittedName>
        <fullName evidence="1">DUF3445 domain-containing protein</fullName>
    </submittedName>
</protein>
<dbReference type="EMBL" id="SBLB01000001">
    <property type="protein sequence ID" value="RYC71772.1"/>
    <property type="molecule type" value="Genomic_DNA"/>
</dbReference>